<dbReference type="EMBL" id="WNWR01000560">
    <property type="protein sequence ID" value="KAE9974411.1"/>
    <property type="molecule type" value="Genomic_DNA"/>
</dbReference>
<evidence type="ECO:0000259" key="8">
    <source>
        <dbReference type="PROSITE" id="PS51767"/>
    </source>
</evidence>
<accession>A0A8H3YZB8</accession>
<evidence type="ECO:0000256" key="1">
    <source>
        <dbReference type="ARBA" id="ARBA00007447"/>
    </source>
</evidence>
<keyword evidence="7" id="KW-0472">Membrane</keyword>
<dbReference type="PANTHER" id="PTHR47966">
    <property type="entry name" value="BETA-SITE APP-CLEAVING ENZYME, ISOFORM A-RELATED"/>
    <property type="match status" value="1"/>
</dbReference>
<dbReference type="InterPro" id="IPR034163">
    <property type="entry name" value="Aspergillopepsin-like_cat_dom"/>
</dbReference>
<evidence type="ECO:0000256" key="3">
    <source>
        <dbReference type="ARBA" id="ARBA00022750"/>
    </source>
</evidence>
<dbReference type="InterPro" id="IPR001461">
    <property type="entry name" value="Aspartic_peptidase_A1"/>
</dbReference>
<dbReference type="Proteomes" id="UP000490939">
    <property type="component" value="Unassembled WGS sequence"/>
</dbReference>
<feature type="region of interest" description="Disordered" evidence="6">
    <location>
        <begin position="107"/>
        <end position="129"/>
    </location>
</feature>
<organism evidence="9 10">
    <name type="scientific">Venturia inaequalis</name>
    <name type="common">Apple scab fungus</name>
    <dbReference type="NCBI Taxonomy" id="5025"/>
    <lineage>
        <taxon>Eukaryota</taxon>
        <taxon>Fungi</taxon>
        <taxon>Dikarya</taxon>
        <taxon>Ascomycota</taxon>
        <taxon>Pezizomycotina</taxon>
        <taxon>Dothideomycetes</taxon>
        <taxon>Pleosporomycetidae</taxon>
        <taxon>Venturiales</taxon>
        <taxon>Venturiaceae</taxon>
        <taxon>Venturia</taxon>
    </lineage>
</organism>
<dbReference type="PROSITE" id="PS51767">
    <property type="entry name" value="PEPTIDASE_A1"/>
    <property type="match status" value="1"/>
</dbReference>
<feature type="active site" evidence="5">
    <location>
        <position position="153"/>
    </location>
</feature>
<feature type="active site" evidence="5">
    <location>
        <position position="337"/>
    </location>
</feature>
<reference evidence="9 10" key="1">
    <citation type="submission" date="2019-07" db="EMBL/GenBank/DDBJ databases">
        <title>Venturia inaequalis Genome Resource.</title>
        <authorList>
            <person name="Lichtner F.J."/>
        </authorList>
    </citation>
    <scope>NUCLEOTIDE SEQUENCE [LARGE SCALE GENOMIC DNA]</scope>
    <source>
        <strain evidence="9 10">DMI_063113</strain>
    </source>
</reference>
<feature type="transmembrane region" description="Helical" evidence="7">
    <location>
        <begin position="28"/>
        <end position="47"/>
    </location>
</feature>
<protein>
    <recommendedName>
        <fullName evidence="8">Peptidase A1 domain-containing protein</fullName>
    </recommendedName>
</protein>
<keyword evidence="7" id="KW-1133">Transmembrane helix</keyword>
<keyword evidence="7" id="KW-0812">Transmembrane</keyword>
<dbReference type="PANTHER" id="PTHR47966:SF2">
    <property type="entry name" value="ASPERGILLOPEPSIN-1-RELATED"/>
    <property type="match status" value="1"/>
</dbReference>
<evidence type="ECO:0000256" key="6">
    <source>
        <dbReference type="SAM" id="MobiDB-lite"/>
    </source>
</evidence>
<evidence type="ECO:0000256" key="7">
    <source>
        <dbReference type="SAM" id="Phobius"/>
    </source>
</evidence>
<feature type="domain" description="Peptidase A1" evidence="8">
    <location>
        <begin position="137"/>
        <end position="445"/>
    </location>
</feature>
<dbReference type="InterPro" id="IPR021109">
    <property type="entry name" value="Peptidase_aspartic_dom_sf"/>
</dbReference>
<dbReference type="InterPro" id="IPR033121">
    <property type="entry name" value="PEPTIDASE_A1"/>
</dbReference>
<proteinExistence type="inferred from homology"/>
<feature type="non-terminal residue" evidence="9">
    <location>
        <position position="1"/>
    </location>
</feature>
<dbReference type="PRINTS" id="PR00792">
    <property type="entry name" value="PEPSIN"/>
</dbReference>
<keyword evidence="10" id="KW-1185">Reference proteome</keyword>
<evidence type="ECO:0000256" key="2">
    <source>
        <dbReference type="ARBA" id="ARBA00022670"/>
    </source>
</evidence>
<dbReference type="SUPFAM" id="SSF50630">
    <property type="entry name" value="Acid proteases"/>
    <property type="match status" value="1"/>
</dbReference>
<dbReference type="AlphaFoldDB" id="A0A8H3YZB8"/>
<evidence type="ECO:0000256" key="4">
    <source>
        <dbReference type="ARBA" id="ARBA00022801"/>
    </source>
</evidence>
<comment type="similarity">
    <text evidence="1">Belongs to the peptidase A1 family.</text>
</comment>
<sequence>SAEKVYLFPVKAHITHAPMSVLPKWQGALLYLVTLLSVFGLAFLGLVNGSPTSLEALDQLAQKKTFSLETIEVDRKVPRTLLDEITHTYMKYNVELPAYVKAASRIAQDEPSEADESPAGGGKATTPAKSIGGDKEYLISVQVGSHNLTLDPDTGSADLWVMSTLQPSTERTGRPQNRVYDIAGGKIMDGHSWTIRYGDRSGANGKVYQDKVSIGEITVPNQAVEAASTVSKTFSKDPLNDGLLGLAFGKLNTIKPSKQPTWFENAKPKLLMPLFTVSLKRRAVGSYDFGYIDKSKYTGEIVWANVKGAKGFWDFPVTGFTVGGGQEVPIALNAIADTGSSLWYAPAKMVDAYYAKVPGATFSQLAGGWNFPCSAKLPDISLTVSGKKVTVPGGNMNYQSIGTTCMGGLQRDTGMPFSIAGDVFLKNLFVVFEHPVSGQARLGFASAAKGRAEPKVVKTAP</sequence>
<evidence type="ECO:0000313" key="9">
    <source>
        <dbReference type="EMBL" id="KAE9974411.1"/>
    </source>
</evidence>
<comment type="caution">
    <text evidence="9">The sequence shown here is derived from an EMBL/GenBank/DDBJ whole genome shotgun (WGS) entry which is preliminary data.</text>
</comment>
<name>A0A8H3YZB8_VENIN</name>
<dbReference type="Pfam" id="PF00026">
    <property type="entry name" value="Asp"/>
    <property type="match status" value="1"/>
</dbReference>
<keyword evidence="3" id="KW-0064">Aspartyl protease</keyword>
<dbReference type="CDD" id="cd06097">
    <property type="entry name" value="Aspergillopepsin_like"/>
    <property type="match status" value="1"/>
</dbReference>
<keyword evidence="2" id="KW-0645">Protease</keyword>
<gene>
    <name evidence="9" type="ORF">EG327_008782</name>
</gene>
<dbReference type="GO" id="GO:0004190">
    <property type="term" value="F:aspartic-type endopeptidase activity"/>
    <property type="evidence" value="ECO:0007669"/>
    <property type="project" value="UniProtKB-KW"/>
</dbReference>
<evidence type="ECO:0000256" key="5">
    <source>
        <dbReference type="PIRSR" id="PIRSR601461-1"/>
    </source>
</evidence>
<evidence type="ECO:0000313" key="10">
    <source>
        <dbReference type="Proteomes" id="UP000490939"/>
    </source>
</evidence>
<keyword evidence="4" id="KW-0378">Hydrolase</keyword>
<dbReference type="FunFam" id="2.40.70.10:FF:000026">
    <property type="entry name" value="Endothiapepsin"/>
    <property type="match status" value="1"/>
</dbReference>
<dbReference type="GO" id="GO:0006508">
    <property type="term" value="P:proteolysis"/>
    <property type="evidence" value="ECO:0007669"/>
    <property type="project" value="UniProtKB-KW"/>
</dbReference>
<dbReference type="Gene3D" id="2.40.70.10">
    <property type="entry name" value="Acid Proteases"/>
    <property type="match status" value="2"/>
</dbReference>